<gene>
    <name evidence="3" type="ORF">COLO4_15155</name>
</gene>
<evidence type="ECO:0000313" key="4">
    <source>
        <dbReference type="Proteomes" id="UP000187203"/>
    </source>
</evidence>
<dbReference type="OrthoDB" id="992325at2759"/>
<reference evidence="4" key="1">
    <citation type="submission" date="2013-09" db="EMBL/GenBank/DDBJ databases">
        <title>Corchorus olitorius genome sequencing.</title>
        <authorList>
            <person name="Alam M."/>
            <person name="Haque M.S."/>
            <person name="Islam M.S."/>
            <person name="Emdad E.M."/>
            <person name="Islam M.M."/>
            <person name="Ahmed B."/>
            <person name="Halim A."/>
            <person name="Hossen Q.M.M."/>
            <person name="Hossain M.Z."/>
            <person name="Ahmed R."/>
            <person name="Khan M.M."/>
            <person name="Islam R."/>
            <person name="Rashid M.M."/>
            <person name="Khan S.A."/>
            <person name="Rahman M.S."/>
            <person name="Alam M."/>
            <person name="Yahiya A.S."/>
            <person name="Khan M.S."/>
            <person name="Azam M.S."/>
            <person name="Haque T."/>
            <person name="Lashkar M.Z.H."/>
            <person name="Akhand A.I."/>
            <person name="Morshed G."/>
            <person name="Roy S."/>
            <person name="Uddin K.S."/>
            <person name="Rabeya T."/>
            <person name="Hossain A.S."/>
            <person name="Chowdhury A."/>
            <person name="Snigdha A.R."/>
            <person name="Mortoza M.S."/>
            <person name="Matin S.A."/>
            <person name="Hoque S.M.E."/>
            <person name="Islam M.K."/>
            <person name="Roy D.K."/>
            <person name="Haider R."/>
            <person name="Moosa M.M."/>
            <person name="Elias S.M."/>
            <person name="Hasan A.M."/>
            <person name="Jahan S."/>
            <person name="Shafiuddin M."/>
            <person name="Mahmood N."/>
            <person name="Shommy N.S."/>
        </authorList>
    </citation>
    <scope>NUCLEOTIDE SEQUENCE [LARGE SCALE GENOMIC DNA]</scope>
    <source>
        <strain evidence="4">cv. O-4</strain>
    </source>
</reference>
<proteinExistence type="predicted"/>
<feature type="region of interest" description="Disordered" evidence="1">
    <location>
        <begin position="162"/>
        <end position="188"/>
    </location>
</feature>
<protein>
    <recommendedName>
        <fullName evidence="2">Myb/SANT-like domain-containing protein</fullName>
    </recommendedName>
</protein>
<dbReference type="AlphaFoldDB" id="A0A1R3JPN6"/>
<name>A0A1R3JPN6_9ROSI</name>
<organism evidence="3 4">
    <name type="scientific">Corchorus olitorius</name>
    <dbReference type="NCBI Taxonomy" id="93759"/>
    <lineage>
        <taxon>Eukaryota</taxon>
        <taxon>Viridiplantae</taxon>
        <taxon>Streptophyta</taxon>
        <taxon>Embryophyta</taxon>
        <taxon>Tracheophyta</taxon>
        <taxon>Spermatophyta</taxon>
        <taxon>Magnoliopsida</taxon>
        <taxon>eudicotyledons</taxon>
        <taxon>Gunneridae</taxon>
        <taxon>Pentapetalae</taxon>
        <taxon>rosids</taxon>
        <taxon>malvids</taxon>
        <taxon>Malvales</taxon>
        <taxon>Malvaceae</taxon>
        <taxon>Grewioideae</taxon>
        <taxon>Apeibeae</taxon>
        <taxon>Corchorus</taxon>
    </lineage>
</organism>
<feature type="compositionally biased region" description="Basic and acidic residues" evidence="1">
    <location>
        <begin position="173"/>
        <end position="188"/>
    </location>
</feature>
<evidence type="ECO:0000256" key="1">
    <source>
        <dbReference type="SAM" id="MobiDB-lite"/>
    </source>
</evidence>
<dbReference type="PANTHER" id="PTHR47584">
    <property type="match status" value="1"/>
</dbReference>
<dbReference type="EMBL" id="AWUE01015589">
    <property type="protein sequence ID" value="OMO96657.1"/>
    <property type="molecule type" value="Genomic_DNA"/>
</dbReference>
<sequence>MGGRGKEVEDAKDWSKVNEDAFIQLLIGKVREGKLQSSTFKKAVWSEINDELREVIGEDYGIDRLKGKFNHLRTRHRQFSQLIGHTGVKWDVTTNVVNASLNICKECRRFKKQGCAEYELLGEIFNRTTATGKLQQLSTEDPLSDTQERCLEEEFLSGSMHVDLEAENSEVEGDQRGKKRDSDSCDRRNVKCSKTDKMDAFLDKWTATLTAREEAYKAKADRYKSSSSSGSADPHSVSVCMDLLEKVEGVSSTSYNKAIKKFLSETWRQIFVGMSDTRRKEWLDGLS</sequence>
<dbReference type="Proteomes" id="UP000187203">
    <property type="component" value="Unassembled WGS sequence"/>
</dbReference>
<dbReference type="InterPro" id="IPR024752">
    <property type="entry name" value="Myb/SANT-like_dom"/>
</dbReference>
<comment type="caution">
    <text evidence="3">The sequence shown here is derived from an EMBL/GenBank/DDBJ whole genome shotgun (WGS) entry which is preliminary data.</text>
</comment>
<feature type="domain" description="Myb/SANT-like" evidence="2">
    <location>
        <begin position="14"/>
        <end position="100"/>
    </location>
</feature>
<evidence type="ECO:0000259" key="2">
    <source>
        <dbReference type="Pfam" id="PF12776"/>
    </source>
</evidence>
<dbReference type="PANTHER" id="PTHR47584:SF14">
    <property type="entry name" value="L10-INTERACTING MYB DOMAIN-CONTAINING PROTEIN-LIKE"/>
    <property type="match status" value="1"/>
</dbReference>
<accession>A0A1R3JPN6</accession>
<dbReference type="STRING" id="93759.A0A1R3JPN6"/>
<dbReference type="InterPro" id="IPR045026">
    <property type="entry name" value="LIMYB"/>
</dbReference>
<keyword evidence="4" id="KW-1185">Reference proteome</keyword>
<evidence type="ECO:0000313" key="3">
    <source>
        <dbReference type="EMBL" id="OMO96657.1"/>
    </source>
</evidence>
<dbReference type="Pfam" id="PF12776">
    <property type="entry name" value="Myb_DNA-bind_3"/>
    <property type="match status" value="1"/>
</dbReference>